<dbReference type="HOGENOM" id="CLU_3249018_0_0_5"/>
<dbReference type="KEGG" id="cak:Caul_0827"/>
<proteinExistence type="predicted"/>
<gene>
    <name evidence="1" type="ordered locus">Caul_0827</name>
</gene>
<name>B0SUT0_CAUSK</name>
<evidence type="ECO:0000313" key="1">
    <source>
        <dbReference type="EMBL" id="ABZ69958.1"/>
    </source>
</evidence>
<sequence>MILWVCVFIIVCLIGLLAWPTVAPRLGSYRRRRRGLRRYYRN</sequence>
<dbReference type="EMBL" id="CP000927">
    <property type="protein sequence ID" value="ABZ69958.1"/>
    <property type="molecule type" value="Genomic_DNA"/>
</dbReference>
<accession>B0SUT0</accession>
<dbReference type="AlphaFoldDB" id="B0SUT0"/>
<organism evidence="1">
    <name type="scientific">Caulobacter sp. (strain K31)</name>
    <dbReference type="NCBI Taxonomy" id="366602"/>
    <lineage>
        <taxon>Bacteria</taxon>
        <taxon>Pseudomonadati</taxon>
        <taxon>Pseudomonadota</taxon>
        <taxon>Alphaproteobacteria</taxon>
        <taxon>Caulobacterales</taxon>
        <taxon>Caulobacteraceae</taxon>
        <taxon>Caulobacter</taxon>
    </lineage>
</organism>
<dbReference type="STRING" id="366602.Caul_0827"/>
<reference evidence="1" key="1">
    <citation type="submission" date="2008-01" db="EMBL/GenBank/DDBJ databases">
        <title>Complete sequence of chromosome of Caulobacter sp. K31.</title>
        <authorList>
            <consortium name="US DOE Joint Genome Institute"/>
            <person name="Copeland A."/>
            <person name="Lucas S."/>
            <person name="Lapidus A."/>
            <person name="Barry K."/>
            <person name="Glavina del Rio T."/>
            <person name="Dalin E."/>
            <person name="Tice H."/>
            <person name="Pitluck S."/>
            <person name="Bruce D."/>
            <person name="Goodwin L."/>
            <person name="Thompson L.S."/>
            <person name="Brettin T."/>
            <person name="Detter J.C."/>
            <person name="Han C."/>
            <person name="Schmutz J."/>
            <person name="Larimer F."/>
            <person name="Land M."/>
            <person name="Hauser L."/>
            <person name="Kyrpides N."/>
            <person name="Kim E."/>
            <person name="Stephens C."/>
            <person name="Richardson P."/>
        </authorList>
    </citation>
    <scope>NUCLEOTIDE SEQUENCE [LARGE SCALE GENOMIC DNA]</scope>
    <source>
        <strain evidence="1">K31</strain>
    </source>
</reference>
<protein>
    <submittedName>
        <fullName evidence="1">Uncharacterized protein</fullName>
    </submittedName>
</protein>